<accession>A0A3R7MA51</accession>
<dbReference type="EMBL" id="PXNQ02000003">
    <property type="protein sequence ID" value="RNF35381.1"/>
    <property type="molecule type" value="Genomic_DNA"/>
</dbReference>
<protein>
    <submittedName>
        <fullName evidence="1">Uncharacterized protein</fullName>
    </submittedName>
</protein>
<dbReference type="Proteomes" id="UP000238137">
    <property type="component" value="Unassembled WGS sequence"/>
</dbReference>
<evidence type="ECO:0000313" key="1">
    <source>
        <dbReference type="EMBL" id="RNF35381.1"/>
    </source>
</evidence>
<sequence length="92" mass="10607">MPDQDSSRAIDRLDARMARIEDALVTLVRMEERMVTLFKRMDGYDGTLAKLIDRVAELERVTYGRGHFFRWMDRGGVAVIGAAVAMIFQKIW</sequence>
<gene>
    <name evidence="1" type="ORF">A7A09_007285</name>
</gene>
<evidence type="ECO:0000313" key="2">
    <source>
        <dbReference type="Proteomes" id="UP000238137"/>
    </source>
</evidence>
<proteinExistence type="predicted"/>
<reference evidence="1" key="1">
    <citation type="submission" date="2018-05" db="EMBL/GenBank/DDBJ databases">
        <title>Reclassification of Methylarcula marina and Methylarcula terricola as Paracoccus methylarcula sp.nov., comb.nov. and Paracoccus terricola comb.nov.</title>
        <authorList>
            <person name="Shmareva M.N."/>
            <person name="Doronina N.V."/>
            <person name="Vasilenko O.V."/>
            <person name="Tarlachkov S.V."/>
            <person name="Trotsenko Y.A."/>
        </authorList>
    </citation>
    <scope>NUCLEOTIDE SEQUENCE [LARGE SCALE GENOMIC DNA]</scope>
    <source>
        <strain evidence="1">VKM B-2159</strain>
    </source>
</reference>
<comment type="caution">
    <text evidence="1">The sequence shown here is derived from an EMBL/GenBank/DDBJ whole genome shotgun (WGS) entry which is preliminary data.</text>
</comment>
<dbReference type="RefSeq" id="WP_106690732.1">
    <property type="nucleotide sequence ID" value="NZ_PXNQ02000003.1"/>
</dbReference>
<name>A0A3R7MA51_9RHOB</name>
<dbReference type="OrthoDB" id="7875931at2"/>
<dbReference type="AlphaFoldDB" id="A0A3R7MA51"/>
<keyword evidence="2" id="KW-1185">Reference proteome</keyword>
<organism evidence="1 2">
    <name type="scientific">Paracoccus methylarcula</name>
    <dbReference type="NCBI Taxonomy" id="72022"/>
    <lineage>
        <taxon>Bacteria</taxon>
        <taxon>Pseudomonadati</taxon>
        <taxon>Pseudomonadota</taxon>
        <taxon>Alphaproteobacteria</taxon>
        <taxon>Rhodobacterales</taxon>
        <taxon>Paracoccaceae</taxon>
        <taxon>Paracoccus</taxon>
    </lineage>
</organism>